<accession>A0A238JJG9</accession>
<keyword evidence="1" id="KW-1133">Transmembrane helix</keyword>
<dbReference type="OrthoDB" id="7866534at2"/>
<reference evidence="3" key="1">
    <citation type="submission" date="2017-05" db="EMBL/GenBank/DDBJ databases">
        <authorList>
            <person name="Rodrigo-Torres L."/>
            <person name="Arahal R. D."/>
            <person name="Lucena T."/>
        </authorList>
    </citation>
    <scope>NUCLEOTIDE SEQUENCE [LARGE SCALE GENOMIC DNA]</scope>
    <source>
        <strain evidence="3">CECT 8649</strain>
    </source>
</reference>
<dbReference type="EMBL" id="FXXP01000003">
    <property type="protein sequence ID" value="SMX29946.1"/>
    <property type="molecule type" value="Genomic_DNA"/>
</dbReference>
<name>A0A238JJG9_9RHOB</name>
<keyword evidence="1" id="KW-0812">Transmembrane</keyword>
<proteinExistence type="predicted"/>
<evidence type="ECO:0000313" key="3">
    <source>
        <dbReference type="Proteomes" id="UP000225972"/>
    </source>
</evidence>
<dbReference type="AlphaFoldDB" id="A0A238JJG9"/>
<gene>
    <name evidence="2" type="ORF">TRP8649_04086</name>
</gene>
<evidence type="ECO:0000313" key="2">
    <source>
        <dbReference type="EMBL" id="SMX29946.1"/>
    </source>
</evidence>
<dbReference type="RefSeq" id="WP_099248612.1">
    <property type="nucleotide sequence ID" value="NZ_FXXP01000003.1"/>
</dbReference>
<protein>
    <submittedName>
        <fullName evidence="2">Uncharacterized protein</fullName>
    </submittedName>
</protein>
<evidence type="ECO:0000256" key="1">
    <source>
        <dbReference type="SAM" id="Phobius"/>
    </source>
</evidence>
<dbReference type="Proteomes" id="UP000225972">
    <property type="component" value="Unassembled WGS sequence"/>
</dbReference>
<organism evidence="2 3">
    <name type="scientific">Pelagimonas phthalicica</name>
    <dbReference type="NCBI Taxonomy" id="1037362"/>
    <lineage>
        <taxon>Bacteria</taxon>
        <taxon>Pseudomonadati</taxon>
        <taxon>Pseudomonadota</taxon>
        <taxon>Alphaproteobacteria</taxon>
        <taxon>Rhodobacterales</taxon>
        <taxon>Roseobacteraceae</taxon>
        <taxon>Pelagimonas</taxon>
    </lineage>
</organism>
<feature type="transmembrane region" description="Helical" evidence="1">
    <location>
        <begin position="47"/>
        <end position="70"/>
    </location>
</feature>
<sequence length="114" mass="12640">MEDTLQSFDNRQKAVRRKHTRMAKGYVTKLRKDGVFVQTPDSKSGNYALRLLVIALVALFAFKSFVLYWLGTEVYQGHVDALAAGTTSEKIGAFLMQIDPITAKIAEVLSPFAG</sequence>
<keyword evidence="1" id="KW-0472">Membrane</keyword>
<keyword evidence="3" id="KW-1185">Reference proteome</keyword>